<dbReference type="EMBL" id="JACGWJ010000003">
    <property type="protein sequence ID" value="KAL0430867.1"/>
    <property type="molecule type" value="Genomic_DNA"/>
</dbReference>
<evidence type="ECO:0000313" key="1">
    <source>
        <dbReference type="EMBL" id="KAL0430867.1"/>
    </source>
</evidence>
<organism evidence="1">
    <name type="scientific">Sesamum radiatum</name>
    <name type="common">Black benniseed</name>
    <dbReference type="NCBI Taxonomy" id="300843"/>
    <lineage>
        <taxon>Eukaryota</taxon>
        <taxon>Viridiplantae</taxon>
        <taxon>Streptophyta</taxon>
        <taxon>Embryophyta</taxon>
        <taxon>Tracheophyta</taxon>
        <taxon>Spermatophyta</taxon>
        <taxon>Magnoliopsida</taxon>
        <taxon>eudicotyledons</taxon>
        <taxon>Gunneridae</taxon>
        <taxon>Pentapetalae</taxon>
        <taxon>asterids</taxon>
        <taxon>lamiids</taxon>
        <taxon>Lamiales</taxon>
        <taxon>Pedaliaceae</taxon>
        <taxon>Sesamum</taxon>
    </lineage>
</organism>
<protein>
    <submittedName>
        <fullName evidence="1">Uncharacterized protein</fullName>
    </submittedName>
</protein>
<dbReference type="AlphaFoldDB" id="A0AAW2VNM4"/>
<comment type="caution">
    <text evidence="1">The sequence shown here is derived from an EMBL/GenBank/DDBJ whole genome shotgun (WGS) entry which is preliminary data.</text>
</comment>
<reference evidence="1" key="2">
    <citation type="journal article" date="2024" name="Plant">
        <title>Genomic evolution and insights into agronomic trait innovations of Sesamum species.</title>
        <authorList>
            <person name="Miao H."/>
            <person name="Wang L."/>
            <person name="Qu L."/>
            <person name="Liu H."/>
            <person name="Sun Y."/>
            <person name="Le M."/>
            <person name="Wang Q."/>
            <person name="Wei S."/>
            <person name="Zheng Y."/>
            <person name="Lin W."/>
            <person name="Duan Y."/>
            <person name="Cao H."/>
            <person name="Xiong S."/>
            <person name="Wang X."/>
            <person name="Wei L."/>
            <person name="Li C."/>
            <person name="Ma Q."/>
            <person name="Ju M."/>
            <person name="Zhao R."/>
            <person name="Li G."/>
            <person name="Mu C."/>
            <person name="Tian Q."/>
            <person name="Mei H."/>
            <person name="Zhang T."/>
            <person name="Gao T."/>
            <person name="Zhang H."/>
        </authorList>
    </citation>
    <scope>NUCLEOTIDE SEQUENCE</scope>
    <source>
        <strain evidence="1">G02</strain>
    </source>
</reference>
<gene>
    <name evidence="1" type="ORF">Sradi_0712700</name>
</gene>
<name>A0AAW2VNM4_SESRA</name>
<sequence>MRVDLDWCDFFVHVHDLPLSMMNLGVATVIGNKLGKFRDVEMDELGCSWGATLRIWVALNVNVPLKRA</sequence>
<reference evidence="1" key="1">
    <citation type="submission" date="2020-06" db="EMBL/GenBank/DDBJ databases">
        <authorList>
            <person name="Li T."/>
            <person name="Hu X."/>
            <person name="Zhang T."/>
            <person name="Song X."/>
            <person name="Zhang H."/>
            <person name="Dai N."/>
            <person name="Sheng W."/>
            <person name="Hou X."/>
            <person name="Wei L."/>
        </authorList>
    </citation>
    <scope>NUCLEOTIDE SEQUENCE</scope>
    <source>
        <strain evidence="1">G02</strain>
        <tissue evidence="1">Leaf</tissue>
    </source>
</reference>
<accession>A0AAW2VNM4</accession>
<proteinExistence type="predicted"/>